<protein>
    <submittedName>
        <fullName evidence="1">Uncharacterized protein</fullName>
    </submittedName>
</protein>
<dbReference type="RefSeq" id="WP_255304250.1">
    <property type="nucleotide sequence ID" value="NZ_CP094298.1"/>
</dbReference>
<dbReference type="EMBL" id="CP094298">
    <property type="protein sequence ID" value="UNZ08567.1"/>
    <property type="molecule type" value="Genomic_DNA"/>
</dbReference>
<organism evidence="1 2">
    <name type="scientific">Streptomyces rimosus subsp. rimosus</name>
    <dbReference type="NCBI Taxonomy" id="132474"/>
    <lineage>
        <taxon>Bacteria</taxon>
        <taxon>Bacillati</taxon>
        <taxon>Actinomycetota</taxon>
        <taxon>Actinomycetes</taxon>
        <taxon>Kitasatosporales</taxon>
        <taxon>Streptomycetaceae</taxon>
        <taxon>Streptomyces</taxon>
    </lineage>
</organism>
<keyword evidence="2" id="KW-1185">Reference proteome</keyword>
<evidence type="ECO:0000313" key="2">
    <source>
        <dbReference type="Proteomes" id="UP000829494"/>
    </source>
</evidence>
<proteinExistence type="predicted"/>
<dbReference type="Proteomes" id="UP000829494">
    <property type="component" value="Chromosome"/>
</dbReference>
<name>A0ABY3ZEC9_STRRM</name>
<sequence>MQAEGFTAENAAAVDVGIIRYAAVHGVVLVPVHPLTGEPSA</sequence>
<reference evidence="1 2" key="1">
    <citation type="submission" date="2022-03" db="EMBL/GenBank/DDBJ databases">
        <title>Complete genome of Streptomyces rimosus ssp. rimosus R7 (=ATCC 10970).</title>
        <authorList>
            <person name="Beganovic S."/>
            <person name="Ruckert C."/>
            <person name="Busche T."/>
            <person name="Kalinowski J."/>
            <person name="Wittmann C."/>
        </authorList>
    </citation>
    <scope>NUCLEOTIDE SEQUENCE [LARGE SCALE GENOMIC DNA]</scope>
    <source>
        <strain evidence="1 2">R7</strain>
    </source>
</reference>
<dbReference type="GeneID" id="80025416"/>
<accession>A0ABY3ZEC9</accession>
<gene>
    <name evidence="1" type="ORF">SRIMR7_41100</name>
</gene>
<evidence type="ECO:0000313" key="1">
    <source>
        <dbReference type="EMBL" id="UNZ08567.1"/>
    </source>
</evidence>